<sequence>MSGQAFIVVDPVSTGGVVAVEAMQRGYSVIIAWSEECSEDMRAHVPDVCKGIKYHAEVEEKSTIPQTAAAVKAAAGGMPIAACIVGAETGVTLADKLSLELGSVQQRAVKATGLRAVREALGTTWTEVKDFVATESMPVVVKPVESAGSDGVKLCHTVEEAKAHFTLLMESQRKCGAQGAAEYVVDCVSRGGVHKVIMVWVYDKRPTNGSAFVYYGMIPVESSSEVAQVLIKYTLGVLKALKLDNGPTHGEVMMTADGPCMVEMNCRSHGWDGSWVPLEKLLTGGYSQPDVAVSSHVDGPAFDKIPAVYPKFKAAGAAHLRPVLYRRKQLLNSISDLQLKQVELTVDLFTAVGVLILANPDAKQLEADLATVRKMEKEGLFTFDEEIDPVQADDMVDMLPGRRLTEYSDASRLSGRISGAGAYKASAGGPPTNETLFAVAGAAFAAGALIGLLAAKAVK</sequence>
<keyword evidence="2 4" id="KW-0547">Nucleotide-binding</keyword>
<evidence type="ECO:0000259" key="6">
    <source>
        <dbReference type="PROSITE" id="PS50975"/>
    </source>
</evidence>
<dbReference type="GO" id="GO:0005524">
    <property type="term" value="F:ATP binding"/>
    <property type="evidence" value="ECO:0007669"/>
    <property type="project" value="UniProtKB-UniRule"/>
</dbReference>
<dbReference type="GeneID" id="17259498"/>
<dbReference type="RefSeq" id="XP_005765773.1">
    <property type="nucleotide sequence ID" value="XM_005765716.1"/>
</dbReference>
<keyword evidence="5" id="KW-1133">Transmembrane helix</keyword>
<feature type="domain" description="ATP-grasp" evidence="6">
    <location>
        <begin position="106"/>
        <end position="297"/>
    </location>
</feature>
<dbReference type="GO" id="GO:0046872">
    <property type="term" value="F:metal ion binding"/>
    <property type="evidence" value="ECO:0007669"/>
    <property type="project" value="InterPro"/>
</dbReference>
<evidence type="ECO:0000256" key="4">
    <source>
        <dbReference type="PROSITE-ProRule" id="PRU00409"/>
    </source>
</evidence>
<dbReference type="InterPro" id="IPR052032">
    <property type="entry name" value="ATP-dep_AA_Ligase"/>
</dbReference>
<feature type="transmembrane region" description="Helical" evidence="5">
    <location>
        <begin position="436"/>
        <end position="455"/>
    </location>
</feature>
<dbReference type="SUPFAM" id="SSF56059">
    <property type="entry name" value="Glutathione synthetase ATP-binding domain-like"/>
    <property type="match status" value="1"/>
</dbReference>
<accession>A0A0D3IQ09</accession>
<dbReference type="InterPro" id="IPR011761">
    <property type="entry name" value="ATP-grasp"/>
</dbReference>
<keyword evidence="3 4" id="KW-0067">ATP-binding</keyword>
<organism evidence="7 8">
    <name type="scientific">Emiliania huxleyi (strain CCMP1516)</name>
    <dbReference type="NCBI Taxonomy" id="280463"/>
    <lineage>
        <taxon>Eukaryota</taxon>
        <taxon>Haptista</taxon>
        <taxon>Haptophyta</taxon>
        <taxon>Prymnesiophyceae</taxon>
        <taxon>Isochrysidales</taxon>
        <taxon>Noelaerhabdaceae</taxon>
        <taxon>Emiliania</taxon>
    </lineage>
</organism>
<evidence type="ECO:0000256" key="3">
    <source>
        <dbReference type="ARBA" id="ARBA00022840"/>
    </source>
</evidence>
<keyword evidence="1" id="KW-0436">Ligase</keyword>
<dbReference type="KEGG" id="ehx:EMIHUDRAFT_246933"/>
<reference evidence="8" key="1">
    <citation type="journal article" date="2013" name="Nature">
        <title>Pan genome of the phytoplankton Emiliania underpins its global distribution.</title>
        <authorList>
            <person name="Read B.A."/>
            <person name="Kegel J."/>
            <person name="Klute M.J."/>
            <person name="Kuo A."/>
            <person name="Lefebvre S.C."/>
            <person name="Maumus F."/>
            <person name="Mayer C."/>
            <person name="Miller J."/>
            <person name="Monier A."/>
            <person name="Salamov A."/>
            <person name="Young J."/>
            <person name="Aguilar M."/>
            <person name="Claverie J.M."/>
            <person name="Frickenhaus S."/>
            <person name="Gonzalez K."/>
            <person name="Herman E.K."/>
            <person name="Lin Y.C."/>
            <person name="Napier J."/>
            <person name="Ogata H."/>
            <person name="Sarno A.F."/>
            <person name="Shmutz J."/>
            <person name="Schroeder D."/>
            <person name="de Vargas C."/>
            <person name="Verret F."/>
            <person name="von Dassow P."/>
            <person name="Valentin K."/>
            <person name="Van de Peer Y."/>
            <person name="Wheeler G."/>
            <person name="Dacks J.B."/>
            <person name="Delwiche C.F."/>
            <person name="Dyhrman S.T."/>
            <person name="Glockner G."/>
            <person name="John U."/>
            <person name="Richards T."/>
            <person name="Worden A.Z."/>
            <person name="Zhang X."/>
            <person name="Grigoriev I.V."/>
            <person name="Allen A.E."/>
            <person name="Bidle K."/>
            <person name="Borodovsky M."/>
            <person name="Bowler C."/>
            <person name="Brownlee C."/>
            <person name="Cock J.M."/>
            <person name="Elias M."/>
            <person name="Gladyshev V.N."/>
            <person name="Groth M."/>
            <person name="Guda C."/>
            <person name="Hadaegh A."/>
            <person name="Iglesias-Rodriguez M.D."/>
            <person name="Jenkins J."/>
            <person name="Jones B.M."/>
            <person name="Lawson T."/>
            <person name="Leese F."/>
            <person name="Lindquist E."/>
            <person name="Lobanov A."/>
            <person name="Lomsadze A."/>
            <person name="Malik S.B."/>
            <person name="Marsh M.E."/>
            <person name="Mackinder L."/>
            <person name="Mock T."/>
            <person name="Mueller-Roeber B."/>
            <person name="Pagarete A."/>
            <person name="Parker M."/>
            <person name="Probert I."/>
            <person name="Quesneville H."/>
            <person name="Raines C."/>
            <person name="Rensing S.A."/>
            <person name="Riano-Pachon D.M."/>
            <person name="Richier S."/>
            <person name="Rokitta S."/>
            <person name="Shiraiwa Y."/>
            <person name="Soanes D.M."/>
            <person name="van der Giezen M."/>
            <person name="Wahlund T.M."/>
            <person name="Williams B."/>
            <person name="Wilson W."/>
            <person name="Wolfe G."/>
            <person name="Wurch L.L."/>
        </authorList>
    </citation>
    <scope>NUCLEOTIDE SEQUENCE</scope>
</reference>
<evidence type="ECO:0000313" key="7">
    <source>
        <dbReference type="EnsemblProtists" id="EOD13344"/>
    </source>
</evidence>
<dbReference type="PANTHER" id="PTHR43585">
    <property type="entry name" value="FUMIPYRROLE BIOSYNTHESIS PROTEIN C"/>
    <property type="match status" value="1"/>
</dbReference>
<keyword evidence="8" id="KW-1185">Reference proteome</keyword>
<evidence type="ECO:0000256" key="5">
    <source>
        <dbReference type="SAM" id="Phobius"/>
    </source>
</evidence>
<name>A0A0D3IQ09_EMIH1</name>
<dbReference type="HOGENOM" id="CLU_029016_3_0_1"/>
<dbReference type="EnsemblProtists" id="EOD13344">
    <property type="protein sequence ID" value="EOD13344"/>
    <property type="gene ID" value="EMIHUDRAFT_246933"/>
</dbReference>
<dbReference type="GO" id="GO:0016874">
    <property type="term" value="F:ligase activity"/>
    <property type="evidence" value="ECO:0007669"/>
    <property type="project" value="UniProtKB-KW"/>
</dbReference>
<evidence type="ECO:0000256" key="1">
    <source>
        <dbReference type="ARBA" id="ARBA00022598"/>
    </source>
</evidence>
<dbReference type="PANTHER" id="PTHR43585:SF2">
    <property type="entry name" value="ATP-GRASP ENZYME FSQD"/>
    <property type="match status" value="1"/>
</dbReference>
<keyword evidence="5" id="KW-0472">Membrane</keyword>
<proteinExistence type="predicted"/>
<keyword evidence="5" id="KW-0812">Transmembrane</keyword>
<dbReference type="AlphaFoldDB" id="A0A0D3IQ09"/>
<dbReference type="Proteomes" id="UP000013827">
    <property type="component" value="Unassembled WGS sequence"/>
</dbReference>
<evidence type="ECO:0000256" key="2">
    <source>
        <dbReference type="ARBA" id="ARBA00022741"/>
    </source>
</evidence>
<protein>
    <recommendedName>
        <fullName evidence="6">ATP-grasp domain-containing protein</fullName>
    </recommendedName>
</protein>
<reference evidence="7" key="2">
    <citation type="submission" date="2024-10" db="UniProtKB">
        <authorList>
            <consortium name="EnsemblProtists"/>
        </authorList>
    </citation>
    <scope>IDENTIFICATION</scope>
</reference>
<dbReference type="Gene3D" id="3.30.470.20">
    <property type="entry name" value="ATP-grasp fold, B domain"/>
    <property type="match status" value="1"/>
</dbReference>
<dbReference type="PaxDb" id="2903-EOD13344"/>
<evidence type="ECO:0000313" key="8">
    <source>
        <dbReference type="Proteomes" id="UP000013827"/>
    </source>
</evidence>
<dbReference type="PROSITE" id="PS50975">
    <property type="entry name" value="ATP_GRASP"/>
    <property type="match status" value="1"/>
</dbReference>